<dbReference type="EMBL" id="WWBZ02000082">
    <property type="protein sequence ID" value="KAF4300895.1"/>
    <property type="molecule type" value="Genomic_DNA"/>
</dbReference>
<feature type="region of interest" description="Disordered" evidence="1">
    <location>
        <begin position="58"/>
        <end position="104"/>
    </location>
</feature>
<keyword evidence="3" id="KW-1185">Reference proteome</keyword>
<dbReference type="AlphaFoldDB" id="A0A8H4MXC3"/>
<evidence type="ECO:0000256" key="1">
    <source>
        <dbReference type="SAM" id="MobiDB-lite"/>
    </source>
</evidence>
<proteinExistence type="predicted"/>
<comment type="caution">
    <text evidence="2">The sequence shown here is derived from an EMBL/GenBank/DDBJ whole genome shotgun (WGS) entry which is preliminary data.</text>
</comment>
<dbReference type="OrthoDB" id="3937760at2759"/>
<dbReference type="Proteomes" id="UP000572817">
    <property type="component" value="Unassembled WGS sequence"/>
</dbReference>
<sequence length="249" mass="27463">MCTSPTTIYSCGHTKPDHIIEFCYTDYEDDCGQVHPRFERLARKCPGCTRREFSELERRTGIPAHGPHDEDAAAASSSPRSTSPALSRSSSSTSPSSSPKGELIFTPATSRSCESAAKVDYQHRVVPATFKESVAVPPQLKCSPAEFWLCECWDQSSRGVAQALLKQQDTDGREELLQLSSPIPAKDSQSCTIDALLAENRRLALKVMLQTRIMTTELTASELRRTNDMLAQEARENEARLGELVGRKG</sequence>
<reference evidence="2" key="1">
    <citation type="submission" date="2020-04" db="EMBL/GenBank/DDBJ databases">
        <title>Genome Assembly and Annotation of Botryosphaeria dothidea sdau 11-99, a Latent Pathogen of Apple Fruit Ring Rot in China.</title>
        <authorList>
            <person name="Yu C."/>
            <person name="Diao Y."/>
            <person name="Lu Q."/>
            <person name="Zhao J."/>
            <person name="Cui S."/>
            <person name="Peng C."/>
            <person name="He B."/>
            <person name="Liu H."/>
        </authorList>
    </citation>
    <scope>NUCLEOTIDE SEQUENCE [LARGE SCALE GENOMIC DNA]</scope>
    <source>
        <strain evidence="2">Sdau11-99</strain>
    </source>
</reference>
<accession>A0A8H4MXC3</accession>
<name>A0A8H4MXC3_9PEZI</name>
<evidence type="ECO:0000313" key="2">
    <source>
        <dbReference type="EMBL" id="KAF4300895.1"/>
    </source>
</evidence>
<feature type="compositionally biased region" description="Low complexity" evidence="1">
    <location>
        <begin position="73"/>
        <end position="99"/>
    </location>
</feature>
<protein>
    <submittedName>
        <fullName evidence="2">Uncharacterized protein</fullName>
    </submittedName>
</protein>
<organism evidence="2 3">
    <name type="scientific">Botryosphaeria dothidea</name>
    <dbReference type="NCBI Taxonomy" id="55169"/>
    <lineage>
        <taxon>Eukaryota</taxon>
        <taxon>Fungi</taxon>
        <taxon>Dikarya</taxon>
        <taxon>Ascomycota</taxon>
        <taxon>Pezizomycotina</taxon>
        <taxon>Dothideomycetes</taxon>
        <taxon>Dothideomycetes incertae sedis</taxon>
        <taxon>Botryosphaeriales</taxon>
        <taxon>Botryosphaeriaceae</taxon>
        <taxon>Botryosphaeria</taxon>
    </lineage>
</organism>
<feature type="compositionally biased region" description="Basic and acidic residues" evidence="1">
    <location>
        <begin position="58"/>
        <end position="71"/>
    </location>
</feature>
<evidence type="ECO:0000313" key="3">
    <source>
        <dbReference type="Proteomes" id="UP000572817"/>
    </source>
</evidence>
<gene>
    <name evidence="2" type="ORF">GTA08_BOTSDO10638</name>
</gene>